<dbReference type="AlphaFoldDB" id="A0A8J2SYS2"/>
<evidence type="ECO:0000256" key="9">
    <source>
        <dbReference type="ARBA" id="ARBA00023271"/>
    </source>
</evidence>
<keyword evidence="6" id="KW-0175">Coiled coil</keyword>
<accession>A0A8J2SYS2</accession>
<feature type="compositionally biased region" description="Basic and acidic residues" evidence="10">
    <location>
        <begin position="71"/>
        <end position="90"/>
    </location>
</feature>
<dbReference type="PANTHER" id="PTHR23075">
    <property type="entry name" value="PUTATIVE ATP-ASE"/>
    <property type="match status" value="1"/>
</dbReference>
<evidence type="ECO:0000256" key="2">
    <source>
        <dbReference type="ARBA" id="ARBA00004436"/>
    </source>
</evidence>
<dbReference type="GO" id="GO:0005743">
    <property type="term" value="C:mitochondrial inner membrane"/>
    <property type="evidence" value="ECO:0007669"/>
    <property type="project" value="UniProtKB-SubCell"/>
</dbReference>
<keyword evidence="7" id="KW-0496">Mitochondrion</keyword>
<dbReference type="InterPro" id="IPR003593">
    <property type="entry name" value="AAA+_ATPase"/>
</dbReference>
<sequence length="608" mass="67581">MAFRLLAARRGLYVTGATAAAAACRYRIARLEDAPSEPPKPPGIYQEAQFDPTSIEEVAELARQNLSKSDLQYKLKDAQDKQAEERKRQAEYQAASRQAQAQARQAQRQETEETRKRKQEEFQRREAFKAKLKEKTDEACARYDEELKAGEEEDRKAHELRVEKERRKTAELEQELKRTTDAVYVKASAEATARAESQNQDLRLEQIKEKAKVARDTTLEAVKATLTNLGAAKDALLNDSDRAVAVVGVLTATAAGVYFSRKFAAVVGDYVDARLRKPALVRETSRGFAVASSAVGSGTVGSVVSRLGSLTKPKAVDPELLMKGAVFESKLERSLLRIAAQANGARAAKTPFRHCLFVGPPGTGKTLFAKRLAAHARMDYAVMSGGDVAPLGRDAVTDMHKMFDWAQRSPNGLLLLIDEADAFVRKRGKDMSEDSRNALNAFLFRTGTPSTDVMVVFASNLPELFDSAVHDRVDEIVQFPLPALEERRKILQEYVREMLEPLPRTSFFQPAPRPITLDDGVTDDMIVKAADKCEGFSARELSKLALAWRAAAFATEERVLTPSLVEETLNLQLGQHAVRVSWLERSIKRKRERDEALRANAPRRPAKA</sequence>
<keyword evidence="3" id="KW-0547">Nucleotide-binding</keyword>
<dbReference type="Proteomes" id="UP000789595">
    <property type="component" value="Unassembled WGS sequence"/>
</dbReference>
<dbReference type="InterPro" id="IPR003959">
    <property type="entry name" value="ATPase_AAA_core"/>
</dbReference>
<evidence type="ECO:0000256" key="6">
    <source>
        <dbReference type="ARBA" id="ARBA00023054"/>
    </source>
</evidence>
<dbReference type="PROSITE" id="PS51257">
    <property type="entry name" value="PROKAR_LIPOPROTEIN"/>
    <property type="match status" value="1"/>
</dbReference>
<dbReference type="GO" id="GO:0008270">
    <property type="term" value="F:zinc ion binding"/>
    <property type="evidence" value="ECO:0007669"/>
    <property type="project" value="TreeGrafter"/>
</dbReference>
<evidence type="ECO:0000256" key="10">
    <source>
        <dbReference type="SAM" id="MobiDB-lite"/>
    </source>
</evidence>
<protein>
    <recommendedName>
        <fullName evidence="11">AAA+ ATPase domain-containing protein</fullName>
    </recommendedName>
</protein>
<feature type="compositionally biased region" description="Low complexity" evidence="10">
    <location>
        <begin position="91"/>
        <end position="106"/>
    </location>
</feature>
<proteinExistence type="predicted"/>
<organism evidence="12 13">
    <name type="scientific">Pelagomonas calceolata</name>
    <dbReference type="NCBI Taxonomy" id="35677"/>
    <lineage>
        <taxon>Eukaryota</taxon>
        <taxon>Sar</taxon>
        <taxon>Stramenopiles</taxon>
        <taxon>Ochrophyta</taxon>
        <taxon>Pelagophyceae</taxon>
        <taxon>Pelagomonadales</taxon>
        <taxon>Pelagomonadaceae</taxon>
        <taxon>Pelagomonas</taxon>
    </lineage>
</organism>
<dbReference type="GO" id="GO:0007005">
    <property type="term" value="P:mitochondrion organization"/>
    <property type="evidence" value="ECO:0007669"/>
    <property type="project" value="TreeGrafter"/>
</dbReference>
<evidence type="ECO:0000256" key="8">
    <source>
        <dbReference type="ARBA" id="ARBA00023136"/>
    </source>
</evidence>
<feature type="compositionally biased region" description="Basic and acidic residues" evidence="10">
    <location>
        <begin position="107"/>
        <end position="123"/>
    </location>
</feature>
<keyword evidence="5" id="KW-0067">ATP-binding</keyword>
<evidence type="ECO:0000256" key="7">
    <source>
        <dbReference type="ARBA" id="ARBA00023128"/>
    </source>
</evidence>
<feature type="domain" description="AAA+ ATPase" evidence="11">
    <location>
        <begin position="351"/>
        <end position="483"/>
    </location>
</feature>
<dbReference type="PANTHER" id="PTHR23075:SF0">
    <property type="entry name" value="ATPASE FAMILY AAA DOMAIN-CONTAINING PROTEIN 3"/>
    <property type="match status" value="1"/>
</dbReference>
<dbReference type="GO" id="GO:0042645">
    <property type="term" value="C:mitochondrial nucleoid"/>
    <property type="evidence" value="ECO:0007669"/>
    <property type="project" value="UniProtKB-SubCell"/>
</dbReference>
<keyword evidence="4" id="KW-0999">Mitochondrion inner membrane</keyword>
<dbReference type="GO" id="GO:0016887">
    <property type="term" value="F:ATP hydrolysis activity"/>
    <property type="evidence" value="ECO:0007669"/>
    <property type="project" value="InterPro"/>
</dbReference>
<evidence type="ECO:0000313" key="13">
    <source>
        <dbReference type="Proteomes" id="UP000789595"/>
    </source>
</evidence>
<reference evidence="12" key="1">
    <citation type="submission" date="2021-11" db="EMBL/GenBank/DDBJ databases">
        <authorList>
            <consortium name="Genoscope - CEA"/>
            <person name="William W."/>
        </authorList>
    </citation>
    <scope>NUCLEOTIDE SEQUENCE</scope>
</reference>
<dbReference type="InterPro" id="IPR027417">
    <property type="entry name" value="P-loop_NTPase"/>
</dbReference>
<dbReference type="EMBL" id="CAKKNE010000005">
    <property type="protein sequence ID" value="CAH0377749.1"/>
    <property type="molecule type" value="Genomic_DNA"/>
</dbReference>
<comment type="caution">
    <text evidence="12">The sequence shown here is derived from an EMBL/GenBank/DDBJ whole genome shotgun (WGS) entry which is preliminary data.</text>
</comment>
<evidence type="ECO:0000313" key="12">
    <source>
        <dbReference type="EMBL" id="CAH0377749.1"/>
    </source>
</evidence>
<keyword evidence="9" id="KW-1135">Mitochondrion nucleoid</keyword>
<feature type="region of interest" description="Disordered" evidence="10">
    <location>
        <begin position="33"/>
        <end position="52"/>
    </location>
</feature>
<evidence type="ECO:0000256" key="5">
    <source>
        <dbReference type="ARBA" id="ARBA00022840"/>
    </source>
</evidence>
<dbReference type="SMART" id="SM00382">
    <property type="entry name" value="AAA"/>
    <property type="match status" value="1"/>
</dbReference>
<evidence type="ECO:0000256" key="3">
    <source>
        <dbReference type="ARBA" id="ARBA00022741"/>
    </source>
</evidence>
<comment type="subcellular location">
    <subcellularLocation>
        <location evidence="1">Mitochondrion inner membrane</location>
    </subcellularLocation>
    <subcellularLocation>
        <location evidence="2">Mitochondrion matrix</location>
        <location evidence="2">Mitochondrion nucleoid</location>
    </subcellularLocation>
</comment>
<dbReference type="InterPro" id="IPR021911">
    <property type="entry name" value="ATAD3_N"/>
</dbReference>
<evidence type="ECO:0000256" key="1">
    <source>
        <dbReference type="ARBA" id="ARBA00004273"/>
    </source>
</evidence>
<evidence type="ECO:0000259" key="11">
    <source>
        <dbReference type="SMART" id="SM00382"/>
    </source>
</evidence>
<dbReference type="Pfam" id="PF12037">
    <property type="entry name" value="ATAD3_N"/>
    <property type="match status" value="1"/>
</dbReference>
<dbReference type="OrthoDB" id="199596at2759"/>
<keyword evidence="13" id="KW-1185">Reference proteome</keyword>
<evidence type="ECO:0000256" key="4">
    <source>
        <dbReference type="ARBA" id="ARBA00022792"/>
    </source>
</evidence>
<name>A0A8J2SYS2_9STRA</name>
<dbReference type="GO" id="GO:0005524">
    <property type="term" value="F:ATP binding"/>
    <property type="evidence" value="ECO:0007669"/>
    <property type="project" value="UniProtKB-KW"/>
</dbReference>
<dbReference type="Gene3D" id="3.40.50.300">
    <property type="entry name" value="P-loop containing nucleotide triphosphate hydrolases"/>
    <property type="match status" value="1"/>
</dbReference>
<feature type="region of interest" description="Disordered" evidence="10">
    <location>
        <begin position="69"/>
        <end position="123"/>
    </location>
</feature>
<dbReference type="SUPFAM" id="SSF52540">
    <property type="entry name" value="P-loop containing nucleoside triphosphate hydrolases"/>
    <property type="match status" value="1"/>
</dbReference>
<gene>
    <name evidence="12" type="ORF">PECAL_5P22770</name>
</gene>
<dbReference type="Pfam" id="PF00004">
    <property type="entry name" value="AAA"/>
    <property type="match status" value="1"/>
</dbReference>
<keyword evidence="8" id="KW-0472">Membrane</keyword>